<accession>A0A016SAA6</accession>
<proteinExistence type="predicted"/>
<sequence length="92" mass="10387">MYCQTRSHVKCMAEQTLPVVSPNKLGRAKILITLGIVPWFCYWESAALPAAPSEPTPMMIESPAKNEMNILTRGMYRRRTSNHPQTPVSNLQ</sequence>
<evidence type="ECO:0000313" key="2">
    <source>
        <dbReference type="Proteomes" id="UP000024635"/>
    </source>
</evidence>
<name>A0A016SAA6_9BILA</name>
<dbReference type="AlphaFoldDB" id="A0A016SAA6"/>
<keyword evidence="2" id="KW-1185">Reference proteome</keyword>
<comment type="caution">
    <text evidence="1">The sequence shown here is derived from an EMBL/GenBank/DDBJ whole genome shotgun (WGS) entry which is preliminary data.</text>
</comment>
<dbReference type="EMBL" id="JARK01001601">
    <property type="protein sequence ID" value="EYB87307.1"/>
    <property type="molecule type" value="Genomic_DNA"/>
</dbReference>
<protein>
    <submittedName>
        <fullName evidence="1">Uncharacterized protein</fullName>
    </submittedName>
</protein>
<dbReference type="Proteomes" id="UP000024635">
    <property type="component" value="Unassembled WGS sequence"/>
</dbReference>
<gene>
    <name evidence="1" type="primary">Acey_s0265.g652</name>
    <name evidence="1" type="ORF">Y032_0265g652</name>
</gene>
<evidence type="ECO:0000313" key="1">
    <source>
        <dbReference type="EMBL" id="EYB87307.1"/>
    </source>
</evidence>
<organism evidence="1 2">
    <name type="scientific">Ancylostoma ceylanicum</name>
    <dbReference type="NCBI Taxonomy" id="53326"/>
    <lineage>
        <taxon>Eukaryota</taxon>
        <taxon>Metazoa</taxon>
        <taxon>Ecdysozoa</taxon>
        <taxon>Nematoda</taxon>
        <taxon>Chromadorea</taxon>
        <taxon>Rhabditida</taxon>
        <taxon>Rhabditina</taxon>
        <taxon>Rhabditomorpha</taxon>
        <taxon>Strongyloidea</taxon>
        <taxon>Ancylostomatidae</taxon>
        <taxon>Ancylostomatinae</taxon>
        <taxon>Ancylostoma</taxon>
    </lineage>
</organism>
<reference evidence="2" key="1">
    <citation type="journal article" date="2015" name="Nat. Genet.">
        <title>The genome and transcriptome of the zoonotic hookworm Ancylostoma ceylanicum identify infection-specific gene families.</title>
        <authorList>
            <person name="Schwarz E.M."/>
            <person name="Hu Y."/>
            <person name="Antoshechkin I."/>
            <person name="Miller M.M."/>
            <person name="Sternberg P.W."/>
            <person name="Aroian R.V."/>
        </authorList>
    </citation>
    <scope>NUCLEOTIDE SEQUENCE</scope>
    <source>
        <strain evidence="2">HY135</strain>
    </source>
</reference>